<evidence type="ECO:0000259" key="5">
    <source>
        <dbReference type="Pfam" id="PF00676"/>
    </source>
</evidence>
<dbReference type="GO" id="GO:0000287">
    <property type="term" value="F:magnesium ion binding"/>
    <property type="evidence" value="ECO:0007669"/>
    <property type="project" value="UniProtKB-ARBA"/>
</dbReference>
<dbReference type="SUPFAM" id="SSF52518">
    <property type="entry name" value="Thiamin diphosphate-binding fold (THDP-binding)"/>
    <property type="match status" value="1"/>
</dbReference>
<protein>
    <recommendedName>
        <fullName evidence="4">2-oxoisovalerate dehydrogenase subunit alpha</fullName>
        <ecNumber evidence="4">1.2.4.4</ecNumber>
    </recommendedName>
    <alternativeName>
        <fullName evidence="4">Branched-chain alpha-keto acid dehydrogenase E1 component alpha chain</fullName>
    </alternativeName>
</protein>
<accession>A0A3M8W946</accession>
<dbReference type="EC" id="1.2.4.4" evidence="4"/>
<proteinExistence type="inferred from homology"/>
<dbReference type="CDD" id="cd02000">
    <property type="entry name" value="TPP_E1_PDC_ADC_BCADC"/>
    <property type="match status" value="1"/>
</dbReference>
<dbReference type="InterPro" id="IPR001017">
    <property type="entry name" value="DH_E1"/>
</dbReference>
<dbReference type="InterPro" id="IPR050771">
    <property type="entry name" value="Alpha-ketoacid_DH_E1_comp"/>
</dbReference>
<comment type="function">
    <text evidence="4">The branched-chain alpha-keto dehydrogenase complex catalyzes the overall conversion of alpha-keto acids to acyl-CoA and CO(2). It contains multiple copies of three enzymatic components: branched-chain alpha-keto acid decarboxylase (E1), lipoamide acyltransferase (E2) and lipoamide dehydrogenase (E3).</text>
</comment>
<comment type="caution">
    <text evidence="6">The sequence shown here is derived from an EMBL/GenBank/DDBJ whole genome shotgun (WGS) entry which is preliminary data.</text>
</comment>
<keyword evidence="2 4" id="KW-0560">Oxidoreductase</keyword>
<keyword evidence="6" id="KW-0670">Pyruvate</keyword>
<name>A0A3M8W946_9ACTN</name>
<comment type="similarity">
    <text evidence="4">Belongs to the BCKDHA family.</text>
</comment>
<comment type="catalytic activity">
    <reaction evidence="4">
        <text>N(6)-[(R)-lipoyl]-L-lysyl-[protein] + 3-methyl-2-oxobutanoate + H(+) = N(6)-[(R)-S(8)-2-methylpropanoyldihydrolipoyl]-L-lysyl-[protein] + CO2</text>
        <dbReference type="Rhea" id="RHEA:13457"/>
        <dbReference type="Rhea" id="RHEA-COMP:10474"/>
        <dbReference type="Rhea" id="RHEA-COMP:10497"/>
        <dbReference type="ChEBI" id="CHEBI:11851"/>
        <dbReference type="ChEBI" id="CHEBI:15378"/>
        <dbReference type="ChEBI" id="CHEBI:16526"/>
        <dbReference type="ChEBI" id="CHEBI:83099"/>
        <dbReference type="ChEBI" id="CHEBI:83142"/>
        <dbReference type="EC" id="1.2.4.4"/>
    </reaction>
</comment>
<dbReference type="Proteomes" id="UP000275401">
    <property type="component" value="Unassembled WGS sequence"/>
</dbReference>
<gene>
    <name evidence="6" type="ORF">EEJ42_17040</name>
</gene>
<keyword evidence="3 4" id="KW-0786">Thiamine pyrophosphate</keyword>
<comment type="cofactor">
    <cofactor evidence="1 4">
        <name>thiamine diphosphate</name>
        <dbReference type="ChEBI" id="CHEBI:58937"/>
    </cofactor>
</comment>
<reference evidence="6 7" key="1">
    <citation type="submission" date="2018-11" db="EMBL/GenBank/DDBJ databases">
        <title>The Potential of Streptomyces as Biocontrol Agents against the Tomato grey mould, Botrytis cinerea (Gray mold) Frontiers in Microbiology.</title>
        <authorList>
            <person name="Li D."/>
        </authorList>
    </citation>
    <scope>NUCLEOTIDE SEQUENCE [LARGE SCALE GENOMIC DNA]</scope>
    <source>
        <strain evidence="6 7">NEAU-LD23</strain>
    </source>
</reference>
<dbReference type="Gene3D" id="3.40.50.970">
    <property type="match status" value="1"/>
</dbReference>
<dbReference type="EMBL" id="RIBZ01000227">
    <property type="protein sequence ID" value="RNG25025.1"/>
    <property type="molecule type" value="Genomic_DNA"/>
</dbReference>
<evidence type="ECO:0000256" key="1">
    <source>
        <dbReference type="ARBA" id="ARBA00001964"/>
    </source>
</evidence>
<evidence type="ECO:0000256" key="2">
    <source>
        <dbReference type="ARBA" id="ARBA00023002"/>
    </source>
</evidence>
<dbReference type="PANTHER" id="PTHR43380:SF1">
    <property type="entry name" value="2-OXOISOVALERATE DEHYDROGENASE SUBUNIT ALPHA, MITOCHONDRIAL"/>
    <property type="match status" value="1"/>
</dbReference>
<dbReference type="RefSeq" id="WP_123100769.1">
    <property type="nucleotide sequence ID" value="NZ_RIBZ01000227.1"/>
</dbReference>
<feature type="domain" description="Dehydrogenase E1 component" evidence="5">
    <location>
        <begin position="48"/>
        <end position="318"/>
    </location>
</feature>
<organism evidence="6 7">
    <name type="scientific">Streptomyces botrytidirepellens</name>
    <dbReference type="NCBI Taxonomy" id="2486417"/>
    <lineage>
        <taxon>Bacteria</taxon>
        <taxon>Bacillati</taxon>
        <taxon>Actinomycetota</taxon>
        <taxon>Actinomycetes</taxon>
        <taxon>Kitasatosporales</taxon>
        <taxon>Streptomycetaceae</taxon>
        <taxon>Streptomyces</taxon>
    </lineage>
</organism>
<keyword evidence="7" id="KW-1185">Reference proteome</keyword>
<dbReference type="PANTHER" id="PTHR43380">
    <property type="entry name" value="2-OXOISOVALERATE DEHYDROGENASE SUBUNIT ALPHA, MITOCHONDRIAL"/>
    <property type="match status" value="1"/>
</dbReference>
<dbReference type="GO" id="GO:0009083">
    <property type="term" value="P:branched-chain amino acid catabolic process"/>
    <property type="evidence" value="ECO:0007669"/>
    <property type="project" value="TreeGrafter"/>
</dbReference>
<evidence type="ECO:0000256" key="4">
    <source>
        <dbReference type="RuleBase" id="RU365014"/>
    </source>
</evidence>
<evidence type="ECO:0000313" key="6">
    <source>
        <dbReference type="EMBL" id="RNG25025.1"/>
    </source>
</evidence>
<dbReference type="AlphaFoldDB" id="A0A3M8W946"/>
<dbReference type="GO" id="GO:0003863">
    <property type="term" value="F:branched-chain 2-oxo acid dehydrogenase activity"/>
    <property type="evidence" value="ECO:0007669"/>
    <property type="project" value="UniProtKB-EC"/>
</dbReference>
<evidence type="ECO:0000256" key="3">
    <source>
        <dbReference type="ARBA" id="ARBA00023052"/>
    </source>
</evidence>
<dbReference type="Pfam" id="PF00676">
    <property type="entry name" value="E1_dh"/>
    <property type="match status" value="1"/>
</dbReference>
<dbReference type="InterPro" id="IPR029061">
    <property type="entry name" value="THDP-binding"/>
</dbReference>
<evidence type="ECO:0000313" key="7">
    <source>
        <dbReference type="Proteomes" id="UP000275401"/>
    </source>
</evidence>
<sequence>MSTHSGASSAVASADDVLRLVDPAGTLDEQAAADMLEVTGDLVRGLYRDMVLGRRLDQEAYSLQRQGELGLWLMSLGQEAAQAGSIRALRADDRVFPSYREHVAALCRGISPTELLSQWRGASHGSWDPERYHFHIYSLVLATQTLHAVGYAMGVRYDAADSVVFTYLGDGASSQGDASEALNWAAVTSAPVVFFCQNNGWAISTPASKQYASPLRERAKGFGLDAVSVDGNDVLAVHAATRSMVERVRAGGAPGFIEAHTYRMSGHSTSDDPKRYRDAAEAARWQAHDPVERVRLLLTARGWADEDYFATVASDAEELATRTRRECRALPEPSLSDTFRATLCEEPESLRREREAFETYMESFL</sequence>